<organism evidence="1 2">
    <name type="scientific">SAR86 cluster bacterium</name>
    <dbReference type="NCBI Taxonomy" id="2030880"/>
    <lineage>
        <taxon>Bacteria</taxon>
        <taxon>Pseudomonadati</taxon>
        <taxon>Pseudomonadota</taxon>
        <taxon>Gammaproteobacteria</taxon>
        <taxon>SAR86 cluster</taxon>
    </lineage>
</organism>
<proteinExistence type="predicted"/>
<dbReference type="EMBL" id="NVUL01000022">
    <property type="protein sequence ID" value="PCI79065.1"/>
    <property type="molecule type" value="Genomic_DNA"/>
</dbReference>
<accession>A0A2A4XAI3</accession>
<dbReference type="AlphaFoldDB" id="A0A2A4XAI3"/>
<dbReference type="Proteomes" id="UP000218767">
    <property type="component" value="Unassembled WGS sequence"/>
</dbReference>
<evidence type="ECO:0000313" key="2">
    <source>
        <dbReference type="Proteomes" id="UP000218767"/>
    </source>
</evidence>
<gene>
    <name evidence="1" type="ORF">COB20_05615</name>
</gene>
<name>A0A2A4XAI3_9GAMM</name>
<evidence type="ECO:0000313" key="1">
    <source>
        <dbReference type="EMBL" id="PCI79065.1"/>
    </source>
</evidence>
<comment type="caution">
    <text evidence="1">The sequence shown here is derived from an EMBL/GenBank/DDBJ whole genome shotgun (WGS) entry which is preliminary data.</text>
</comment>
<sequence>MSRESGDRYHCDSCGAELVYEKPCPCGDNMMHSEICCGKQMTKIDGCTAGPTRPTTADY</sequence>
<reference evidence="2" key="1">
    <citation type="submission" date="2017-08" db="EMBL/GenBank/DDBJ databases">
        <title>A dynamic microbial community with high functional redundancy inhabits the cold, oxic subseafloor aquifer.</title>
        <authorList>
            <person name="Tully B.J."/>
            <person name="Wheat C.G."/>
            <person name="Glazer B.T."/>
            <person name="Huber J.A."/>
        </authorList>
    </citation>
    <scope>NUCLEOTIDE SEQUENCE [LARGE SCALE GENOMIC DNA]</scope>
</reference>
<protein>
    <submittedName>
        <fullName evidence="1">Uncharacterized protein</fullName>
    </submittedName>
</protein>